<dbReference type="Pfam" id="PF04688">
    <property type="entry name" value="Holin_SPP1"/>
    <property type="match status" value="1"/>
</dbReference>
<dbReference type="EMBL" id="JASPKY010000881">
    <property type="protein sequence ID" value="KAK9680589.1"/>
    <property type="molecule type" value="Genomic_DNA"/>
</dbReference>
<sequence>MVPSRTQRALPLTTHLIPGVTASVKLLAVNMENMLEAQKSQGARLEKLESEPGENWKSMKRIVADTIARTIVLAIALINQVLAIAGKGTLDIAENDIYQVVTVIFTIGTAVLSWWKNNSITQAAIVADETLKEIKKGE</sequence>
<evidence type="ECO:0000256" key="2">
    <source>
        <dbReference type="ARBA" id="ARBA00022692"/>
    </source>
</evidence>
<evidence type="ECO:0000256" key="1">
    <source>
        <dbReference type="ARBA" id="ARBA00004370"/>
    </source>
</evidence>
<evidence type="ECO:0000256" key="5">
    <source>
        <dbReference type="SAM" id="Phobius"/>
    </source>
</evidence>
<keyword evidence="2 5" id="KW-0812">Transmembrane</keyword>
<reference evidence="6 7" key="1">
    <citation type="journal article" date="2024" name="BMC Genomics">
        <title>De novo assembly and annotation of Popillia japonica's genome with initial clues to its potential as an invasive pest.</title>
        <authorList>
            <person name="Cucini C."/>
            <person name="Boschi S."/>
            <person name="Funari R."/>
            <person name="Cardaioli E."/>
            <person name="Iannotti N."/>
            <person name="Marturano G."/>
            <person name="Paoli F."/>
            <person name="Bruttini M."/>
            <person name="Carapelli A."/>
            <person name="Frati F."/>
            <person name="Nardi F."/>
        </authorList>
    </citation>
    <scope>NUCLEOTIDE SEQUENCE [LARGE SCALE GENOMIC DNA]</scope>
    <source>
        <strain evidence="6">DMR45628</strain>
    </source>
</reference>
<keyword evidence="3 5" id="KW-1133">Transmembrane helix</keyword>
<dbReference type="Proteomes" id="UP001458880">
    <property type="component" value="Unassembled WGS sequence"/>
</dbReference>
<feature type="transmembrane region" description="Helical" evidence="5">
    <location>
        <begin position="66"/>
        <end position="85"/>
    </location>
</feature>
<name>A0AAW1HV45_POPJA</name>
<evidence type="ECO:0000256" key="3">
    <source>
        <dbReference type="ARBA" id="ARBA00022989"/>
    </source>
</evidence>
<feature type="transmembrane region" description="Helical" evidence="5">
    <location>
        <begin position="97"/>
        <end position="115"/>
    </location>
</feature>
<keyword evidence="4 5" id="KW-0472">Membrane</keyword>
<organism evidence="6 7">
    <name type="scientific">Popillia japonica</name>
    <name type="common">Japanese beetle</name>
    <dbReference type="NCBI Taxonomy" id="7064"/>
    <lineage>
        <taxon>Eukaryota</taxon>
        <taxon>Metazoa</taxon>
        <taxon>Ecdysozoa</taxon>
        <taxon>Arthropoda</taxon>
        <taxon>Hexapoda</taxon>
        <taxon>Insecta</taxon>
        <taxon>Pterygota</taxon>
        <taxon>Neoptera</taxon>
        <taxon>Endopterygota</taxon>
        <taxon>Coleoptera</taxon>
        <taxon>Polyphaga</taxon>
        <taxon>Scarabaeiformia</taxon>
        <taxon>Scarabaeidae</taxon>
        <taxon>Rutelinae</taxon>
        <taxon>Popillia</taxon>
    </lineage>
</organism>
<dbReference type="NCBIfam" id="TIGR01592">
    <property type="entry name" value="holin_SPP1"/>
    <property type="match status" value="1"/>
</dbReference>
<evidence type="ECO:0000313" key="6">
    <source>
        <dbReference type="EMBL" id="KAK9680589.1"/>
    </source>
</evidence>
<accession>A0AAW1HV45</accession>
<keyword evidence="7" id="KW-1185">Reference proteome</keyword>
<dbReference type="InterPro" id="IPR006479">
    <property type="entry name" value="Holin"/>
</dbReference>
<protein>
    <submittedName>
        <fullName evidence="6">SPP1 phage holin</fullName>
    </submittedName>
</protein>
<evidence type="ECO:0000256" key="4">
    <source>
        <dbReference type="ARBA" id="ARBA00023136"/>
    </source>
</evidence>
<proteinExistence type="predicted"/>
<dbReference type="AlphaFoldDB" id="A0AAW1HV45"/>
<comment type="subcellular location">
    <subcellularLocation>
        <location evidence="1">Membrane</location>
    </subcellularLocation>
</comment>
<gene>
    <name evidence="6" type="ORF">QE152_g38958</name>
</gene>
<evidence type="ECO:0000313" key="7">
    <source>
        <dbReference type="Proteomes" id="UP001458880"/>
    </source>
</evidence>
<comment type="caution">
    <text evidence="6">The sequence shown here is derived from an EMBL/GenBank/DDBJ whole genome shotgun (WGS) entry which is preliminary data.</text>
</comment>
<dbReference type="GO" id="GO:0016020">
    <property type="term" value="C:membrane"/>
    <property type="evidence" value="ECO:0007669"/>
    <property type="project" value="UniProtKB-SubCell"/>
</dbReference>